<dbReference type="AlphaFoldDB" id="A0A8B3RGA8"/>
<comment type="caution">
    <text evidence="1">The sequence shown here is derived from an EMBL/GenBank/DDBJ whole genome shotgun (WGS) entry which is preliminary data.</text>
</comment>
<protein>
    <recommendedName>
        <fullName evidence="3">ASCH domain-containing protein</fullName>
    </recommendedName>
</protein>
<accession>A0A8B3RGA8</accession>
<evidence type="ECO:0008006" key="3">
    <source>
        <dbReference type="Google" id="ProtNLM"/>
    </source>
</evidence>
<reference evidence="1 2" key="1">
    <citation type="journal article" date="2019" name="Appl. Environ. Microbiol.">
        <title>Dissecting the evolutionary development of the Bifidobacterium animalis species through comparative genomics analyses.</title>
        <authorList>
            <person name="Lugli G.A."/>
            <person name="Mancino W."/>
            <person name="Milani C."/>
            <person name="Duranti S."/>
            <person name="Mancabelli L."/>
            <person name="Napoli S."/>
            <person name="Mangifesta M."/>
            <person name="Viappiani A."/>
            <person name="Anzalone R."/>
            <person name="Longhi G."/>
            <person name="van Sinderen D."/>
            <person name="Ventura M."/>
            <person name="Turroni F."/>
        </authorList>
    </citation>
    <scope>NUCLEOTIDE SEQUENCE [LARGE SCALE GENOMIC DNA]</scope>
    <source>
        <strain evidence="1 2">2011B</strain>
    </source>
</reference>
<sequence>MLSHMMVTAKLRPELWELIATGVKRWELRYGEYVCTPDVFQFIHPDTRMILGYARIVDEVRLVDWTPGLLAQLGTVDVELVEALFKDRRMPVHAYHVIPVEVGELLDGFARRVGDDMALNRELLRGDGKVV</sequence>
<dbReference type="RefSeq" id="WP_052824661.1">
    <property type="nucleotide sequence ID" value="NZ_RSCO01000039.1"/>
</dbReference>
<gene>
    <name evidence="1" type="ORF">PG2011B_1690</name>
</gene>
<dbReference type="EMBL" id="RSCO01000039">
    <property type="protein sequence ID" value="RYM91896.1"/>
    <property type="molecule type" value="Genomic_DNA"/>
</dbReference>
<dbReference type="Proteomes" id="UP000293613">
    <property type="component" value="Unassembled WGS sequence"/>
</dbReference>
<evidence type="ECO:0000313" key="1">
    <source>
        <dbReference type="EMBL" id="RYM91896.1"/>
    </source>
</evidence>
<proteinExistence type="predicted"/>
<name>A0A8B3RGA8_BIFAN</name>
<organism evidence="1 2">
    <name type="scientific">Bifidobacterium animalis subsp. lactis</name>
    <name type="common">Bifidobacterium lactis</name>
    <dbReference type="NCBI Taxonomy" id="302911"/>
    <lineage>
        <taxon>Bacteria</taxon>
        <taxon>Bacillati</taxon>
        <taxon>Actinomycetota</taxon>
        <taxon>Actinomycetes</taxon>
        <taxon>Bifidobacteriales</taxon>
        <taxon>Bifidobacteriaceae</taxon>
        <taxon>Bifidobacterium</taxon>
    </lineage>
</organism>
<evidence type="ECO:0000313" key="2">
    <source>
        <dbReference type="Proteomes" id="UP000293613"/>
    </source>
</evidence>